<protein>
    <submittedName>
        <fullName evidence="1">Haloacid dehalogenase-like hydrolase</fullName>
    </submittedName>
</protein>
<accession>A0A4V2QBK1</accession>
<sequence>METIRAVVFDLYGTLIRIHTDEEALERVWKPMTFYYGYHGAKYSSPDQLCRAYRAEVRRHQRAADARFGPGCGEVSLEQVLEALFRKKGAPWVTGEMVRGAGMLLRACSTDQAELYPGAQQLLDTLRGAGKKVFLLSNAQRLFTWPEMTMLELCG</sequence>
<keyword evidence="1" id="KW-0378">Hydrolase</keyword>
<dbReference type="STRING" id="1650663.GCA_001486665_01850"/>
<evidence type="ECO:0000313" key="2">
    <source>
        <dbReference type="Proteomes" id="UP000295184"/>
    </source>
</evidence>
<reference evidence="1 2" key="1">
    <citation type="submission" date="2019-03" db="EMBL/GenBank/DDBJ databases">
        <title>Genomic Encyclopedia of Type Strains, Phase IV (KMG-IV): sequencing the most valuable type-strain genomes for metagenomic binning, comparative biology and taxonomic classification.</title>
        <authorList>
            <person name="Goeker M."/>
        </authorList>
    </citation>
    <scope>NUCLEOTIDE SEQUENCE [LARGE SCALE GENOMIC DNA]</scope>
    <source>
        <strain evidence="1 2">DSM 100451</strain>
    </source>
</reference>
<dbReference type="InterPro" id="IPR023214">
    <property type="entry name" value="HAD_sf"/>
</dbReference>
<proteinExistence type="predicted"/>
<dbReference type="Proteomes" id="UP000295184">
    <property type="component" value="Unassembled WGS sequence"/>
</dbReference>
<dbReference type="PRINTS" id="PR00413">
    <property type="entry name" value="HADHALOGNASE"/>
</dbReference>
<dbReference type="Gene3D" id="3.40.50.1000">
    <property type="entry name" value="HAD superfamily/HAD-like"/>
    <property type="match status" value="1"/>
</dbReference>
<evidence type="ECO:0000313" key="1">
    <source>
        <dbReference type="EMBL" id="TCL56692.1"/>
    </source>
</evidence>
<gene>
    <name evidence="1" type="ORF">EDD77_1125</name>
</gene>
<organism evidence="1 2">
    <name type="scientific">Allofournierella massiliensis</name>
    <dbReference type="NCBI Taxonomy" id="1650663"/>
    <lineage>
        <taxon>Bacteria</taxon>
        <taxon>Bacillati</taxon>
        <taxon>Bacillota</taxon>
        <taxon>Clostridia</taxon>
        <taxon>Eubacteriales</taxon>
        <taxon>Oscillospiraceae</taxon>
        <taxon>Allofournierella</taxon>
    </lineage>
</organism>
<dbReference type="GO" id="GO:0016787">
    <property type="term" value="F:hydrolase activity"/>
    <property type="evidence" value="ECO:0007669"/>
    <property type="project" value="UniProtKB-KW"/>
</dbReference>
<dbReference type="OrthoDB" id="424368at2"/>
<dbReference type="InterPro" id="IPR036412">
    <property type="entry name" value="HAD-like_sf"/>
</dbReference>
<dbReference type="InterPro" id="IPR006439">
    <property type="entry name" value="HAD-SF_hydro_IA"/>
</dbReference>
<name>A0A4V2QBK1_9FIRM</name>
<comment type="caution">
    <text evidence="1">The sequence shown here is derived from an EMBL/GenBank/DDBJ whole genome shotgun (WGS) entry which is preliminary data.</text>
</comment>
<dbReference type="AlphaFoldDB" id="A0A4V2QBK1"/>
<dbReference type="EMBL" id="SLUM01000012">
    <property type="protein sequence ID" value="TCL56692.1"/>
    <property type="molecule type" value="Genomic_DNA"/>
</dbReference>
<dbReference type="Pfam" id="PF00702">
    <property type="entry name" value="Hydrolase"/>
    <property type="match status" value="1"/>
</dbReference>
<dbReference type="SUPFAM" id="SSF56784">
    <property type="entry name" value="HAD-like"/>
    <property type="match status" value="1"/>
</dbReference>